<comment type="caution">
    <text evidence="1">The sequence shown here is derived from an EMBL/GenBank/DDBJ whole genome shotgun (WGS) entry which is preliminary data.</text>
</comment>
<evidence type="ECO:0000313" key="1">
    <source>
        <dbReference type="EMBL" id="OBZ72256.1"/>
    </source>
</evidence>
<dbReference type="Proteomes" id="UP000092993">
    <property type="component" value="Unassembled WGS sequence"/>
</dbReference>
<accession>A0A1C7M7A1</accession>
<organism evidence="1 2">
    <name type="scientific">Grifola frondosa</name>
    <name type="common">Maitake</name>
    <name type="synonym">Polyporus frondosus</name>
    <dbReference type="NCBI Taxonomy" id="5627"/>
    <lineage>
        <taxon>Eukaryota</taxon>
        <taxon>Fungi</taxon>
        <taxon>Dikarya</taxon>
        <taxon>Basidiomycota</taxon>
        <taxon>Agaricomycotina</taxon>
        <taxon>Agaricomycetes</taxon>
        <taxon>Polyporales</taxon>
        <taxon>Grifolaceae</taxon>
        <taxon>Grifola</taxon>
    </lineage>
</organism>
<evidence type="ECO:0000313" key="2">
    <source>
        <dbReference type="Proteomes" id="UP000092993"/>
    </source>
</evidence>
<keyword evidence="2" id="KW-1185">Reference proteome</keyword>
<proteinExistence type="predicted"/>
<reference evidence="1 2" key="1">
    <citation type="submission" date="2016-03" db="EMBL/GenBank/DDBJ databases">
        <title>Whole genome sequencing of Grifola frondosa 9006-11.</title>
        <authorList>
            <person name="Min B."/>
            <person name="Park H."/>
            <person name="Kim J.-G."/>
            <person name="Cho H."/>
            <person name="Oh Y.-L."/>
            <person name="Kong W.-S."/>
            <person name="Choi I.-G."/>
        </authorList>
    </citation>
    <scope>NUCLEOTIDE SEQUENCE [LARGE SCALE GENOMIC DNA]</scope>
    <source>
        <strain evidence="1 2">9006-11</strain>
    </source>
</reference>
<gene>
    <name evidence="1" type="ORF">A0H81_07460</name>
</gene>
<protein>
    <submittedName>
        <fullName evidence="1">Uncharacterized protein</fullName>
    </submittedName>
</protein>
<dbReference type="EMBL" id="LUGG01000009">
    <property type="protein sequence ID" value="OBZ72256.1"/>
    <property type="molecule type" value="Genomic_DNA"/>
</dbReference>
<name>A0A1C7M7A1_GRIFR</name>
<sequence length="139" mass="15543">MVRLGFRSTCVARTNARKYLRNRESHSLAVCYQPVYSRTKALSRRILSYAKDVTRREAKWPKIQMMDDVRRGDLSWVPIPELEPDAVGLALEHHSSAVVGTAHASGSTGASRGVRDHAKLPTWTCEETGQILVASSHRD</sequence>
<dbReference type="AlphaFoldDB" id="A0A1C7M7A1"/>